<dbReference type="Proteomes" id="UP000602198">
    <property type="component" value="Unassembled WGS sequence"/>
</dbReference>
<feature type="transmembrane region" description="Helical" evidence="1">
    <location>
        <begin position="64"/>
        <end position="84"/>
    </location>
</feature>
<evidence type="ECO:0000313" key="3">
    <source>
        <dbReference type="Proteomes" id="UP000602198"/>
    </source>
</evidence>
<dbReference type="EMBL" id="JAERRJ010000009">
    <property type="protein sequence ID" value="MBL1077419.1"/>
    <property type="molecule type" value="Genomic_DNA"/>
</dbReference>
<comment type="caution">
    <text evidence="2">The sequence shown here is derived from an EMBL/GenBank/DDBJ whole genome shotgun (WGS) entry which is preliminary data.</text>
</comment>
<evidence type="ECO:0008006" key="4">
    <source>
        <dbReference type="Google" id="ProtNLM"/>
    </source>
</evidence>
<protein>
    <recommendedName>
        <fullName evidence="4">Sporulation protein</fullName>
    </recommendedName>
</protein>
<evidence type="ECO:0000256" key="1">
    <source>
        <dbReference type="SAM" id="Phobius"/>
    </source>
</evidence>
<evidence type="ECO:0000313" key="2">
    <source>
        <dbReference type="EMBL" id="MBL1077419.1"/>
    </source>
</evidence>
<keyword evidence="1" id="KW-0472">Membrane</keyword>
<gene>
    <name evidence="2" type="ORF">JK358_23735</name>
</gene>
<organism evidence="2 3">
    <name type="scientific">Nocardia acididurans</name>
    <dbReference type="NCBI Taxonomy" id="2802282"/>
    <lineage>
        <taxon>Bacteria</taxon>
        <taxon>Bacillati</taxon>
        <taxon>Actinomycetota</taxon>
        <taxon>Actinomycetes</taxon>
        <taxon>Mycobacteriales</taxon>
        <taxon>Nocardiaceae</taxon>
        <taxon>Nocardia</taxon>
    </lineage>
</organism>
<proteinExistence type="predicted"/>
<name>A0ABS1MB23_9NOCA</name>
<sequence>MLQDRLSELTAAHRALVYGEPYETSDGSTVITVTGGLFHPRPLGVFVVHGGEVKWEAAVDDTRIALLGILTGLIAAAFATAAVFKRPPWPDLRITQRL</sequence>
<keyword evidence="1" id="KW-1133">Transmembrane helix</keyword>
<keyword evidence="1" id="KW-0812">Transmembrane</keyword>
<keyword evidence="3" id="KW-1185">Reference proteome</keyword>
<reference evidence="2 3" key="1">
    <citation type="submission" date="2021-01" db="EMBL/GenBank/DDBJ databases">
        <title>WGS of actinomycetes isolated from Thailand.</title>
        <authorList>
            <person name="Thawai C."/>
        </authorList>
    </citation>
    <scope>NUCLEOTIDE SEQUENCE [LARGE SCALE GENOMIC DNA]</scope>
    <source>
        <strain evidence="2 3">LPG 2</strain>
    </source>
</reference>
<accession>A0ABS1MB23</accession>